<reference evidence="8 9" key="1">
    <citation type="journal article" date="2016" name="Nat. Commun.">
        <title>Thousands of microbial genomes shed light on interconnected biogeochemical processes in an aquifer system.</title>
        <authorList>
            <person name="Anantharaman K."/>
            <person name="Brown C.T."/>
            <person name="Hug L.A."/>
            <person name="Sharon I."/>
            <person name="Castelle C.J."/>
            <person name="Probst A.J."/>
            <person name="Thomas B.C."/>
            <person name="Singh A."/>
            <person name="Wilkins M.J."/>
            <person name="Karaoz U."/>
            <person name="Brodie E.L."/>
            <person name="Williams K.H."/>
            <person name="Hubbard S.S."/>
            <person name="Banfield J.F."/>
        </authorList>
    </citation>
    <scope>NUCLEOTIDE SEQUENCE [LARGE SCALE GENOMIC DNA]</scope>
</reference>
<name>A0A1F5E8Z8_9BACT</name>
<dbReference type="InterPro" id="IPR036005">
    <property type="entry name" value="Creatinase/aminopeptidase-like"/>
</dbReference>
<dbReference type="STRING" id="1797457.A2160_06385"/>
<dbReference type="Proteomes" id="UP000177006">
    <property type="component" value="Unassembled WGS sequence"/>
</dbReference>
<evidence type="ECO:0000256" key="2">
    <source>
        <dbReference type="ARBA" id="ARBA00022438"/>
    </source>
</evidence>
<evidence type="ECO:0000313" key="9">
    <source>
        <dbReference type="Proteomes" id="UP000177006"/>
    </source>
</evidence>
<dbReference type="GO" id="GO:0070006">
    <property type="term" value="F:metalloaminopeptidase activity"/>
    <property type="evidence" value="ECO:0007669"/>
    <property type="project" value="InterPro"/>
</dbReference>
<evidence type="ECO:0000313" key="8">
    <source>
        <dbReference type="EMBL" id="OGD63843.1"/>
    </source>
</evidence>
<dbReference type="SUPFAM" id="SSF55920">
    <property type="entry name" value="Creatinase/aminopeptidase"/>
    <property type="match status" value="1"/>
</dbReference>
<dbReference type="InterPro" id="IPR000994">
    <property type="entry name" value="Pept_M24"/>
</dbReference>
<dbReference type="EC" id="3.4.11.18" evidence="6"/>
<proteinExistence type="inferred from homology"/>
<accession>A0A1F5E8Z8</accession>
<protein>
    <recommendedName>
        <fullName evidence="6">Methionine aminopeptidase</fullName>
        <ecNumber evidence="6">3.4.11.18</ecNumber>
    </recommendedName>
</protein>
<dbReference type="PANTHER" id="PTHR43330:SF27">
    <property type="entry name" value="METHIONINE AMINOPEPTIDASE"/>
    <property type="match status" value="1"/>
</dbReference>
<gene>
    <name evidence="8" type="ORF">A2160_06385</name>
</gene>
<comment type="catalytic activity">
    <reaction evidence="6">
        <text>Release of N-terminal amino acids, preferentially methionine, from peptides and arylamides.</text>
        <dbReference type="EC" id="3.4.11.18"/>
    </reaction>
</comment>
<dbReference type="GO" id="GO:0005829">
    <property type="term" value="C:cytosol"/>
    <property type="evidence" value="ECO:0007669"/>
    <property type="project" value="TreeGrafter"/>
</dbReference>
<dbReference type="Pfam" id="PF00557">
    <property type="entry name" value="Peptidase_M24"/>
    <property type="match status" value="1"/>
</dbReference>
<evidence type="ECO:0000259" key="7">
    <source>
        <dbReference type="Pfam" id="PF00557"/>
    </source>
</evidence>
<dbReference type="GO" id="GO:0006508">
    <property type="term" value="P:proteolysis"/>
    <property type="evidence" value="ECO:0007669"/>
    <property type="project" value="UniProtKB-KW"/>
</dbReference>
<keyword evidence="2 6" id="KW-0031">Aminopeptidase</keyword>
<evidence type="ECO:0000256" key="6">
    <source>
        <dbReference type="RuleBase" id="RU003653"/>
    </source>
</evidence>
<dbReference type="NCBIfam" id="TIGR00500">
    <property type="entry name" value="met_pdase_I"/>
    <property type="match status" value="1"/>
</dbReference>
<organism evidence="8 9">
    <name type="scientific">Candidatus Beckwithbacteria bacterium RBG_13_42_9</name>
    <dbReference type="NCBI Taxonomy" id="1797457"/>
    <lineage>
        <taxon>Bacteria</taxon>
        <taxon>Candidatus Beckwithiibacteriota</taxon>
    </lineage>
</organism>
<keyword evidence="5" id="KW-0378">Hydrolase</keyword>
<comment type="cofactor">
    <cofactor evidence="6">
        <name>Co(2+)</name>
        <dbReference type="ChEBI" id="CHEBI:48828"/>
    </cofactor>
    <cofactor evidence="6">
        <name>Zn(2+)</name>
        <dbReference type="ChEBI" id="CHEBI:29105"/>
    </cofactor>
    <cofactor evidence="6">
        <name>Mn(2+)</name>
        <dbReference type="ChEBI" id="CHEBI:29035"/>
    </cofactor>
    <cofactor evidence="6">
        <name>Fe(2+)</name>
        <dbReference type="ChEBI" id="CHEBI:29033"/>
    </cofactor>
    <text evidence="6">Binds 2 divalent metal cations per subunit. Has a high-affinity and a low affinity metal-binding site. The true nature of the physiological cofactor is under debate. The enzyme is active with cobalt, zinc, manganese or divalent iron ions.</text>
</comment>
<evidence type="ECO:0000256" key="5">
    <source>
        <dbReference type="ARBA" id="ARBA00022801"/>
    </source>
</evidence>
<comment type="function">
    <text evidence="1">Removes the N-terminal methionine from nascent proteins. The N-terminal methionine is often cleaved when the second residue in the primary sequence is small and uncharged (Met-Ala-, Cys, Gly, Pro, Ser, Thr, or Val). Requires deformylation of the N(alpha)-formylated initiator methionine before it can be hydrolyzed.</text>
</comment>
<dbReference type="GO" id="GO:0046872">
    <property type="term" value="F:metal ion binding"/>
    <property type="evidence" value="ECO:0007669"/>
    <property type="project" value="UniProtKB-KW"/>
</dbReference>
<dbReference type="Gene3D" id="3.90.230.10">
    <property type="entry name" value="Creatinase/methionine aminopeptidase superfamily"/>
    <property type="match status" value="1"/>
</dbReference>
<sequence>MKIRLKKPEEIALIKEGGQKLAKVRDDLAKLVRAGMTLKSIEAEAFKRIEVTGGKPAFTRVPGYHWATCLNINEGIVHGIPNDYPVRSGDVLSIDIGMVYRGWNTDTSTTFQVENSKAQDILLSDGETVTGQEIKKFLDTGKKALVLAIGQARPGQRIGHISATIQETIEGASYSCLRNLTGHGIGRELHEPPPIPCYVREELMATPLIKVGMVLAIEIIYAMGGYETVTAGDGWTISTRDGKIAAVFEKTIAVCDDGPLICT</sequence>
<dbReference type="InterPro" id="IPR001714">
    <property type="entry name" value="Pept_M24_MAP"/>
</dbReference>
<evidence type="ECO:0000256" key="3">
    <source>
        <dbReference type="ARBA" id="ARBA00022670"/>
    </source>
</evidence>
<keyword evidence="3 6" id="KW-0645">Protease</keyword>
<dbReference type="GO" id="GO:0004239">
    <property type="term" value="F:initiator methionyl aminopeptidase activity"/>
    <property type="evidence" value="ECO:0007669"/>
    <property type="project" value="UniProtKB-EC"/>
</dbReference>
<feature type="domain" description="Peptidase M24" evidence="7">
    <location>
        <begin position="13"/>
        <end position="254"/>
    </location>
</feature>
<comment type="similarity">
    <text evidence="6">Belongs to the peptidase M24A family.</text>
</comment>
<dbReference type="PANTHER" id="PTHR43330">
    <property type="entry name" value="METHIONINE AMINOPEPTIDASE"/>
    <property type="match status" value="1"/>
</dbReference>
<dbReference type="AlphaFoldDB" id="A0A1F5E8Z8"/>
<comment type="caution">
    <text evidence="8">The sequence shown here is derived from an EMBL/GenBank/DDBJ whole genome shotgun (WGS) entry which is preliminary data.</text>
</comment>
<evidence type="ECO:0000256" key="1">
    <source>
        <dbReference type="ARBA" id="ARBA00002521"/>
    </source>
</evidence>
<dbReference type="PRINTS" id="PR00599">
    <property type="entry name" value="MAPEPTIDASE"/>
</dbReference>
<dbReference type="EMBL" id="MEZK01000004">
    <property type="protein sequence ID" value="OGD63843.1"/>
    <property type="molecule type" value="Genomic_DNA"/>
</dbReference>
<keyword evidence="4 6" id="KW-0479">Metal-binding</keyword>
<evidence type="ECO:0000256" key="4">
    <source>
        <dbReference type="ARBA" id="ARBA00022723"/>
    </source>
</evidence>
<dbReference type="InterPro" id="IPR002467">
    <property type="entry name" value="Pept_M24A_MAP1"/>
</dbReference>